<evidence type="ECO:0000313" key="2">
    <source>
        <dbReference type="WBParaSite" id="nRc.2.0.1.t32838-RA"/>
    </source>
</evidence>
<keyword evidence="1" id="KW-1185">Reference proteome</keyword>
<proteinExistence type="predicted"/>
<protein>
    <submittedName>
        <fullName evidence="2">Uncharacterized protein</fullName>
    </submittedName>
</protein>
<dbReference type="WBParaSite" id="nRc.2.0.1.t32838-RA">
    <property type="protein sequence ID" value="nRc.2.0.1.t32838-RA"/>
    <property type="gene ID" value="nRc.2.0.1.g32838"/>
</dbReference>
<accession>A0A915K205</accession>
<sequence>MTSVTVHFSRAYNILVFAFGVSNSHVLFDARLADILAGENGQNNVTLLIEEYNPDTKKAKISKFVEEIRYSMIDPKKWQSMMSSGNEVYEDKVSPNELPITIMMKGLEKVENACFYLKNKFPNPTATSNYKNIKNSRMMSTEKHPKLFCYSELLCYPKLLCYSKLLCYPK</sequence>
<dbReference type="Proteomes" id="UP000887565">
    <property type="component" value="Unplaced"/>
</dbReference>
<reference evidence="2" key="1">
    <citation type="submission" date="2022-11" db="UniProtKB">
        <authorList>
            <consortium name="WormBaseParasite"/>
        </authorList>
    </citation>
    <scope>IDENTIFICATION</scope>
</reference>
<dbReference type="AlphaFoldDB" id="A0A915K205"/>
<evidence type="ECO:0000313" key="1">
    <source>
        <dbReference type="Proteomes" id="UP000887565"/>
    </source>
</evidence>
<name>A0A915K205_ROMCU</name>
<organism evidence="1 2">
    <name type="scientific">Romanomermis culicivorax</name>
    <name type="common">Nematode worm</name>
    <dbReference type="NCBI Taxonomy" id="13658"/>
    <lineage>
        <taxon>Eukaryota</taxon>
        <taxon>Metazoa</taxon>
        <taxon>Ecdysozoa</taxon>
        <taxon>Nematoda</taxon>
        <taxon>Enoplea</taxon>
        <taxon>Dorylaimia</taxon>
        <taxon>Mermithida</taxon>
        <taxon>Mermithoidea</taxon>
        <taxon>Mermithidae</taxon>
        <taxon>Romanomermis</taxon>
    </lineage>
</organism>